<keyword evidence="1" id="KW-0732">Signal</keyword>
<dbReference type="SUPFAM" id="SSF51004">
    <property type="entry name" value="C-terminal (heme d1) domain of cytochrome cd1-nitrite reductase"/>
    <property type="match status" value="1"/>
</dbReference>
<dbReference type="EMBL" id="BLLK01000020">
    <property type="protein sequence ID" value="GFH45498.1"/>
    <property type="molecule type" value="Genomic_DNA"/>
</dbReference>
<dbReference type="Proteomes" id="UP001054902">
    <property type="component" value="Unassembled WGS sequence"/>
</dbReference>
<protein>
    <recommendedName>
        <fullName evidence="4">3-carboxymuconate cyclase</fullName>
    </recommendedName>
</protein>
<evidence type="ECO:0000256" key="1">
    <source>
        <dbReference type="SAM" id="SignalP"/>
    </source>
</evidence>
<evidence type="ECO:0000313" key="3">
    <source>
        <dbReference type="Proteomes" id="UP001054902"/>
    </source>
</evidence>
<keyword evidence="3" id="KW-1185">Reference proteome</keyword>
<name>A0AAD3H0D7_9STRA</name>
<dbReference type="Gene3D" id="2.130.10.10">
    <property type="entry name" value="YVTN repeat-like/Quinoprotein amine dehydrogenase"/>
    <property type="match status" value="3"/>
</dbReference>
<dbReference type="InterPro" id="IPR015943">
    <property type="entry name" value="WD40/YVTN_repeat-like_dom_sf"/>
</dbReference>
<dbReference type="AlphaFoldDB" id="A0AAD3H0D7"/>
<accession>A0AAD3H0D7</accession>
<dbReference type="InterPro" id="IPR011048">
    <property type="entry name" value="Haem_d1_sf"/>
</dbReference>
<sequence length="438" mass="46179">MFVKSFILSLLLVPSSFGLETSGLRGDRKSNNTSCNAYPIQKDGSIYIMTNEPHNEILLYSRSESSGRLVFEGSFSTNGSGGQLSGGPLPAPTDDPLGSQDSLIVAGSCLLAANAGSNDISSFRIIDSESIEFVEKVPSGGNYPVSLTHRDGLVYSLNAGLDGDGGNPGSIQGFQLLGYSCKLKAIGDSISLDQSTSSGDAAAPIFPASPAQIGFSPEGNIILTIKSNGGNNEFPSRGSINMYSIDKETGMVDGLTRTFVEGNIPFSFDFDEEGNFLLVEAFGSSPVGSPNAGRVTMYKNINSAPSLVQAGDTGQTTSCWNRYNTRNSCAYTTNNGGSSITSFRVTNGSLELVEKEAASLDVPIDFSFSPDQNFLYAVATGHVSGDPEASQPAIYVYKIKCNCRLTKVQRVIDGIPNEADREINANGVANGIVGLAVY</sequence>
<feature type="signal peptide" evidence="1">
    <location>
        <begin position="1"/>
        <end position="18"/>
    </location>
</feature>
<comment type="caution">
    <text evidence="2">The sequence shown here is derived from an EMBL/GenBank/DDBJ whole genome shotgun (WGS) entry which is preliminary data.</text>
</comment>
<organism evidence="2 3">
    <name type="scientific">Chaetoceros tenuissimus</name>
    <dbReference type="NCBI Taxonomy" id="426638"/>
    <lineage>
        <taxon>Eukaryota</taxon>
        <taxon>Sar</taxon>
        <taxon>Stramenopiles</taxon>
        <taxon>Ochrophyta</taxon>
        <taxon>Bacillariophyta</taxon>
        <taxon>Coscinodiscophyceae</taxon>
        <taxon>Chaetocerotophycidae</taxon>
        <taxon>Chaetocerotales</taxon>
        <taxon>Chaetocerotaceae</taxon>
        <taxon>Chaetoceros</taxon>
    </lineage>
</organism>
<evidence type="ECO:0008006" key="4">
    <source>
        <dbReference type="Google" id="ProtNLM"/>
    </source>
</evidence>
<feature type="chain" id="PRO_5042273746" description="3-carboxymuconate cyclase" evidence="1">
    <location>
        <begin position="19"/>
        <end position="438"/>
    </location>
</feature>
<gene>
    <name evidence="2" type="ORF">CTEN210_01972</name>
</gene>
<dbReference type="Pfam" id="PF10282">
    <property type="entry name" value="Lactonase"/>
    <property type="match status" value="2"/>
</dbReference>
<proteinExistence type="predicted"/>
<reference evidence="2 3" key="1">
    <citation type="journal article" date="2021" name="Sci. Rep.">
        <title>The genome of the diatom Chaetoceros tenuissimus carries an ancient integrated fragment of an extant virus.</title>
        <authorList>
            <person name="Hongo Y."/>
            <person name="Kimura K."/>
            <person name="Takaki Y."/>
            <person name="Yoshida Y."/>
            <person name="Baba S."/>
            <person name="Kobayashi G."/>
            <person name="Nagasaki K."/>
            <person name="Hano T."/>
            <person name="Tomaru Y."/>
        </authorList>
    </citation>
    <scope>NUCLEOTIDE SEQUENCE [LARGE SCALE GENOMIC DNA]</scope>
    <source>
        <strain evidence="2 3">NIES-3715</strain>
    </source>
</reference>
<dbReference type="InterPro" id="IPR019405">
    <property type="entry name" value="Lactonase_7-beta_prop"/>
</dbReference>
<evidence type="ECO:0000313" key="2">
    <source>
        <dbReference type="EMBL" id="GFH45498.1"/>
    </source>
</evidence>